<feature type="domain" description="DHHA2" evidence="1">
    <location>
        <begin position="33"/>
        <end position="124"/>
    </location>
</feature>
<dbReference type="PANTHER" id="PTHR12112">
    <property type="entry name" value="BNIP - RELATED"/>
    <property type="match status" value="1"/>
</dbReference>
<accession>A0A4X2L3L7</accession>
<name>A0A4X2L3L7_VOMUR</name>
<evidence type="ECO:0000313" key="2">
    <source>
        <dbReference type="Ensembl" id="ENSVURP00010019324.1"/>
    </source>
</evidence>
<dbReference type="InterPro" id="IPR038763">
    <property type="entry name" value="DHH_sf"/>
</dbReference>
<reference evidence="2" key="3">
    <citation type="submission" date="2025-09" db="UniProtKB">
        <authorList>
            <consortium name="Ensembl"/>
        </authorList>
    </citation>
    <scope>IDENTIFICATION</scope>
</reference>
<evidence type="ECO:0000313" key="3">
    <source>
        <dbReference type="Proteomes" id="UP000314987"/>
    </source>
</evidence>
<organism evidence="2 3">
    <name type="scientific">Vombatus ursinus</name>
    <name type="common">Common wombat</name>
    <dbReference type="NCBI Taxonomy" id="29139"/>
    <lineage>
        <taxon>Eukaryota</taxon>
        <taxon>Metazoa</taxon>
        <taxon>Chordata</taxon>
        <taxon>Craniata</taxon>
        <taxon>Vertebrata</taxon>
        <taxon>Euteleostomi</taxon>
        <taxon>Mammalia</taxon>
        <taxon>Metatheria</taxon>
        <taxon>Diprotodontia</taxon>
        <taxon>Vombatidae</taxon>
        <taxon>Vombatus</taxon>
    </lineage>
</organism>
<dbReference type="SMART" id="SM01131">
    <property type="entry name" value="DHHA2"/>
    <property type="match status" value="1"/>
</dbReference>
<keyword evidence="3" id="KW-1185">Reference proteome</keyword>
<reference evidence="3" key="1">
    <citation type="submission" date="2018-12" db="EMBL/GenBank/DDBJ databases">
        <authorList>
            <person name="Yazar S."/>
        </authorList>
    </citation>
    <scope>NUCLEOTIDE SEQUENCE [LARGE SCALE GENOMIC DNA]</scope>
</reference>
<protein>
    <recommendedName>
        <fullName evidence="1">DHHA2 domain-containing protein</fullName>
    </recommendedName>
</protein>
<dbReference type="Proteomes" id="UP000314987">
    <property type="component" value="Unassembled WGS sequence"/>
</dbReference>
<dbReference type="InterPro" id="IPR004097">
    <property type="entry name" value="DHHA2"/>
</dbReference>
<sequence>MAPEAGKVTPKDSKYVAQLEAHFPDLPSRSNIFESLQKAKFDVSGLTTEQMLRKDLKTISGDGTMLAISAIYMDLEICEALECSRCPPLNLTPAPSHHPNLRAYFQGNALASRKKVLPILRDALWGHPGAMKTPSGTPGPEGCSQEQMDDELGKAINTLIPEMCRDDEEPVLPPTPMNSLVDECPLDRGLPKLSAEAIFEKCSQITIARSSTSPPQKKK</sequence>
<gene>
    <name evidence="2" type="primary">LOC114042986</name>
</gene>
<proteinExistence type="predicted"/>
<dbReference type="AlphaFoldDB" id="A0A4X2L3L7"/>
<dbReference type="GeneTree" id="ENSGT00450000040262"/>
<evidence type="ECO:0000259" key="1">
    <source>
        <dbReference type="SMART" id="SM01131"/>
    </source>
</evidence>
<dbReference type="Pfam" id="PF02833">
    <property type="entry name" value="DHHA2"/>
    <property type="match status" value="1"/>
</dbReference>
<dbReference type="Ensembl" id="ENSVURT00010021993.1">
    <property type="protein sequence ID" value="ENSVURP00010019324.1"/>
    <property type="gene ID" value="ENSVURG00010014734.1"/>
</dbReference>
<reference evidence="2" key="2">
    <citation type="submission" date="2025-08" db="UniProtKB">
        <authorList>
            <consortium name="Ensembl"/>
        </authorList>
    </citation>
    <scope>IDENTIFICATION</scope>
</reference>
<dbReference type="GO" id="GO:0005737">
    <property type="term" value="C:cytoplasm"/>
    <property type="evidence" value="ECO:0007669"/>
    <property type="project" value="InterPro"/>
</dbReference>
<dbReference type="GO" id="GO:0004309">
    <property type="term" value="F:exopolyphosphatase activity"/>
    <property type="evidence" value="ECO:0007669"/>
    <property type="project" value="TreeGrafter"/>
</dbReference>
<dbReference type="PANTHER" id="PTHR12112:SF47">
    <property type="entry name" value="EXOPOLYPHOSPHATASE PRUNE1"/>
    <property type="match status" value="1"/>
</dbReference>
<dbReference type="SUPFAM" id="SSF64182">
    <property type="entry name" value="DHH phosphoesterases"/>
    <property type="match status" value="1"/>
</dbReference>